<protein>
    <submittedName>
        <fullName evidence="1">Uncharacterized protein</fullName>
    </submittedName>
</protein>
<gene>
    <name evidence="1" type="ORF">FD20_GL001154</name>
</gene>
<keyword evidence="2" id="KW-1185">Reference proteome</keyword>
<reference evidence="1 2" key="1">
    <citation type="journal article" date="2015" name="Genome Announc.">
        <title>Expanding the biotechnology potential of lactobacilli through comparative genomics of 213 strains and associated genera.</title>
        <authorList>
            <person name="Sun Z."/>
            <person name="Harris H.M."/>
            <person name="McCann A."/>
            <person name="Guo C."/>
            <person name="Argimon S."/>
            <person name="Zhang W."/>
            <person name="Yang X."/>
            <person name="Jeffery I.B."/>
            <person name="Cooney J.C."/>
            <person name="Kagawa T.F."/>
            <person name="Liu W."/>
            <person name="Song Y."/>
            <person name="Salvetti E."/>
            <person name="Wrobel A."/>
            <person name="Rasinkangas P."/>
            <person name="Parkhill J."/>
            <person name="Rea M.C."/>
            <person name="O'Sullivan O."/>
            <person name="Ritari J."/>
            <person name="Douillard F.P."/>
            <person name="Paul Ross R."/>
            <person name="Yang R."/>
            <person name="Briner A.E."/>
            <person name="Felis G.E."/>
            <person name="de Vos W.M."/>
            <person name="Barrangou R."/>
            <person name="Klaenhammer T.R."/>
            <person name="Caufield P.W."/>
            <person name="Cui Y."/>
            <person name="Zhang H."/>
            <person name="O'Toole P.W."/>
        </authorList>
    </citation>
    <scope>NUCLEOTIDE SEQUENCE [LARGE SCALE GENOMIC DNA]</scope>
    <source>
        <strain evidence="1 2">DSM 19971</strain>
    </source>
</reference>
<dbReference type="Proteomes" id="UP000051155">
    <property type="component" value="Unassembled WGS sequence"/>
</dbReference>
<accession>A0A0R1Q5R1</accession>
<sequence length="67" mass="7844">MPEGFEPQEFVFTIEGDKAMNLEKQKALYKLSKYYPYLSVKVIEYLLDTANDNGRQDLDHLRDTKGK</sequence>
<name>A0A0R1Q5R1_9LACO</name>
<organism evidence="1 2">
    <name type="scientific">Liquorilactobacillus uvarum DSM 19971</name>
    <dbReference type="NCBI Taxonomy" id="1423812"/>
    <lineage>
        <taxon>Bacteria</taxon>
        <taxon>Bacillati</taxon>
        <taxon>Bacillota</taxon>
        <taxon>Bacilli</taxon>
        <taxon>Lactobacillales</taxon>
        <taxon>Lactobacillaceae</taxon>
        <taxon>Liquorilactobacillus</taxon>
    </lineage>
</organism>
<proteinExistence type="predicted"/>
<dbReference type="AlphaFoldDB" id="A0A0R1Q5R1"/>
<evidence type="ECO:0000313" key="2">
    <source>
        <dbReference type="Proteomes" id="UP000051155"/>
    </source>
</evidence>
<comment type="caution">
    <text evidence="1">The sequence shown here is derived from an EMBL/GenBank/DDBJ whole genome shotgun (WGS) entry which is preliminary data.</text>
</comment>
<dbReference type="PATRIC" id="fig|1423812.3.peg.1233"/>
<dbReference type="EMBL" id="AZEG01000024">
    <property type="protein sequence ID" value="KRL36611.1"/>
    <property type="molecule type" value="Genomic_DNA"/>
</dbReference>
<evidence type="ECO:0000313" key="1">
    <source>
        <dbReference type="EMBL" id="KRL36611.1"/>
    </source>
</evidence>